<dbReference type="Pfam" id="PF01184">
    <property type="entry name" value="Gpr1_Fun34_YaaH"/>
    <property type="match status" value="1"/>
</dbReference>
<feature type="region of interest" description="Disordered" evidence="6">
    <location>
        <begin position="1"/>
        <end position="43"/>
    </location>
</feature>
<reference evidence="9" key="1">
    <citation type="journal article" date="2019" name="Int. J. Syst. Evol. Microbiol.">
        <title>The Global Catalogue of Microorganisms (GCM) 10K type strain sequencing project: providing services to taxonomists for standard genome sequencing and annotation.</title>
        <authorList>
            <consortium name="The Broad Institute Genomics Platform"/>
            <consortium name="The Broad Institute Genome Sequencing Center for Infectious Disease"/>
            <person name="Wu L."/>
            <person name="Ma J."/>
        </authorList>
    </citation>
    <scope>NUCLEOTIDE SEQUENCE [LARGE SCALE GENOMIC DNA]</scope>
    <source>
        <strain evidence="9">CCM 7043</strain>
    </source>
</reference>
<dbReference type="InterPro" id="IPR036259">
    <property type="entry name" value="MFS_trans_sf"/>
</dbReference>
<dbReference type="RefSeq" id="WP_344719065.1">
    <property type="nucleotide sequence ID" value="NZ_BAAAUS010000002.1"/>
</dbReference>
<evidence type="ECO:0000256" key="3">
    <source>
        <dbReference type="ARBA" id="ARBA00022692"/>
    </source>
</evidence>
<feature type="transmembrane region" description="Helical" evidence="7">
    <location>
        <begin position="180"/>
        <end position="204"/>
    </location>
</feature>
<dbReference type="EMBL" id="JBHUCO010000007">
    <property type="protein sequence ID" value="MFD1517273.1"/>
    <property type="molecule type" value="Genomic_DNA"/>
</dbReference>
<feature type="transmembrane region" description="Helical" evidence="7">
    <location>
        <begin position="210"/>
        <end position="233"/>
    </location>
</feature>
<dbReference type="PANTHER" id="PTHR31123">
    <property type="entry name" value="ACCUMULATION OF DYADS PROTEIN 2-RELATED"/>
    <property type="match status" value="1"/>
</dbReference>
<keyword evidence="3 7" id="KW-0812">Transmembrane</keyword>
<keyword evidence="4 7" id="KW-1133">Transmembrane helix</keyword>
<organism evidence="8 9">
    <name type="scientific">Pseudonocardia yunnanensis</name>
    <dbReference type="NCBI Taxonomy" id="58107"/>
    <lineage>
        <taxon>Bacteria</taxon>
        <taxon>Bacillati</taxon>
        <taxon>Actinomycetota</taxon>
        <taxon>Actinomycetes</taxon>
        <taxon>Pseudonocardiales</taxon>
        <taxon>Pseudonocardiaceae</taxon>
        <taxon>Pseudonocardia</taxon>
    </lineage>
</organism>
<gene>
    <name evidence="8" type="ORF">ACFSJD_07240</name>
</gene>
<dbReference type="Proteomes" id="UP001597114">
    <property type="component" value="Unassembled WGS sequence"/>
</dbReference>
<dbReference type="SUPFAM" id="SSF103473">
    <property type="entry name" value="MFS general substrate transporter"/>
    <property type="match status" value="1"/>
</dbReference>
<feature type="transmembrane region" description="Helical" evidence="7">
    <location>
        <begin position="127"/>
        <end position="148"/>
    </location>
</feature>
<dbReference type="InterPro" id="IPR051633">
    <property type="entry name" value="AceTr"/>
</dbReference>
<feature type="compositionally biased region" description="Basic and acidic residues" evidence="6">
    <location>
        <begin position="21"/>
        <end position="43"/>
    </location>
</feature>
<accession>A0ABW4EPC0</accession>
<evidence type="ECO:0000256" key="5">
    <source>
        <dbReference type="ARBA" id="ARBA00023136"/>
    </source>
</evidence>
<evidence type="ECO:0000313" key="8">
    <source>
        <dbReference type="EMBL" id="MFD1517273.1"/>
    </source>
</evidence>
<evidence type="ECO:0000256" key="2">
    <source>
        <dbReference type="ARBA" id="ARBA00005587"/>
    </source>
</evidence>
<dbReference type="InterPro" id="IPR000791">
    <property type="entry name" value="Gpr1/Fun34/SatP-like"/>
</dbReference>
<keyword evidence="9" id="KW-1185">Reference proteome</keyword>
<comment type="caution">
    <text evidence="8">The sequence shown here is derived from an EMBL/GenBank/DDBJ whole genome shotgun (WGS) entry which is preliminary data.</text>
</comment>
<dbReference type="NCBIfam" id="NF038013">
    <property type="entry name" value="AceTr_1"/>
    <property type="match status" value="1"/>
</dbReference>
<comment type="subcellular location">
    <subcellularLocation>
        <location evidence="1">Membrane</location>
        <topology evidence="1">Multi-pass membrane protein</topology>
    </subcellularLocation>
</comment>
<evidence type="ECO:0000256" key="4">
    <source>
        <dbReference type="ARBA" id="ARBA00022989"/>
    </source>
</evidence>
<feature type="transmembrane region" description="Helical" evidence="7">
    <location>
        <begin position="55"/>
        <end position="81"/>
    </location>
</feature>
<feature type="transmembrane region" description="Helical" evidence="7">
    <location>
        <begin position="87"/>
        <end position="106"/>
    </location>
</feature>
<evidence type="ECO:0000313" key="9">
    <source>
        <dbReference type="Proteomes" id="UP001597114"/>
    </source>
</evidence>
<protein>
    <submittedName>
        <fullName evidence="8">Acetate uptake transporter</fullName>
    </submittedName>
</protein>
<proteinExistence type="inferred from homology"/>
<name>A0ABW4EPC0_9PSEU</name>
<sequence length="271" mass="28182">MRHEDQAIHDNLAASAIPAPRKGDHDMYQRPPGREPGQDSREAWTERSRIVLTPVAAPSILGLFGFAGATFMVASLLAGWWGSPETAAPVIAPFALFFGGLAQFLAGMWSYRARDGIGTAMHGTWGAYWMAWGLLVLLTAGGVLPASVLASRALGFWFIVLAVVTLFGTLAALADNLALVAVLGLLTVGSILLAIGFVAPFAALVTAGGWVLVFSAVAAFYTAGAMMLTGAFNGRSILPVGKRTAPQAPVGSRTMDPIGYPAGMPGAKVGQ</sequence>
<evidence type="ECO:0000256" key="6">
    <source>
        <dbReference type="SAM" id="MobiDB-lite"/>
    </source>
</evidence>
<comment type="similarity">
    <text evidence="2">Belongs to the acetate uptake transporter (AceTr) (TC 2.A.96) family.</text>
</comment>
<keyword evidence="5 7" id="KW-0472">Membrane</keyword>
<evidence type="ECO:0000256" key="1">
    <source>
        <dbReference type="ARBA" id="ARBA00004141"/>
    </source>
</evidence>
<evidence type="ECO:0000256" key="7">
    <source>
        <dbReference type="SAM" id="Phobius"/>
    </source>
</evidence>
<feature type="transmembrane region" description="Helical" evidence="7">
    <location>
        <begin position="154"/>
        <end position="173"/>
    </location>
</feature>
<dbReference type="PANTHER" id="PTHR31123:SF1">
    <property type="entry name" value="ACCUMULATION OF DYADS PROTEIN 2-RELATED"/>
    <property type="match status" value="1"/>
</dbReference>